<dbReference type="Proteomes" id="UP000005798">
    <property type="component" value="Unassembled WGS sequence"/>
</dbReference>
<sequence length="42" mass="4996">MFHNNQKELDFLNKLAALPYQICFIDGNHKNFDYLNQLPITI</sequence>
<evidence type="ECO:0000313" key="1">
    <source>
        <dbReference type="EMBL" id="EDS20038.1"/>
    </source>
</evidence>
<gene>
    <name evidence="1" type="ORF">CLORAM_00129</name>
</gene>
<name>B0N0L0_9FIRM</name>
<organism evidence="1 2">
    <name type="scientific">Thomasclavelia ramosa DSM 1402</name>
    <dbReference type="NCBI Taxonomy" id="445974"/>
    <lineage>
        <taxon>Bacteria</taxon>
        <taxon>Bacillati</taxon>
        <taxon>Bacillota</taxon>
        <taxon>Erysipelotrichia</taxon>
        <taxon>Erysipelotrichales</taxon>
        <taxon>Coprobacillaceae</taxon>
        <taxon>Thomasclavelia</taxon>
    </lineage>
</organism>
<proteinExistence type="predicted"/>
<reference evidence="1" key="2">
    <citation type="submission" date="2014-06" db="EMBL/GenBank/DDBJ databases">
        <title>Draft genome sequence of Clostridium ramosum(DSM 1402).</title>
        <authorList>
            <person name="Sudarsanam P."/>
            <person name="Ley R."/>
            <person name="Guruge J."/>
            <person name="Turnbaugh P.J."/>
            <person name="Mahowald M."/>
            <person name="Liep D."/>
            <person name="Gordon J."/>
        </authorList>
    </citation>
    <scope>NUCLEOTIDE SEQUENCE</scope>
    <source>
        <strain evidence="1">DSM 1402</strain>
    </source>
</reference>
<dbReference type="HOGENOM" id="CLU_3251257_0_0_9"/>
<comment type="caution">
    <text evidence="1">The sequence shown here is derived from an EMBL/GenBank/DDBJ whole genome shotgun (WGS) entry which is preliminary data.</text>
</comment>
<evidence type="ECO:0000313" key="2">
    <source>
        <dbReference type="Proteomes" id="UP000005798"/>
    </source>
</evidence>
<protein>
    <submittedName>
        <fullName evidence="1">Uncharacterized protein</fullName>
    </submittedName>
</protein>
<accession>B0N0L0</accession>
<dbReference type="AlphaFoldDB" id="B0N0L0"/>
<keyword evidence="2" id="KW-1185">Reference proteome</keyword>
<dbReference type="EMBL" id="ABFX02000002">
    <property type="protein sequence ID" value="EDS20038.1"/>
    <property type="molecule type" value="Genomic_DNA"/>
</dbReference>
<reference evidence="1" key="1">
    <citation type="submission" date="2007-11" db="EMBL/GenBank/DDBJ databases">
        <authorList>
            <person name="Fulton L."/>
            <person name="Clifton S."/>
            <person name="Fulton B."/>
            <person name="Xu J."/>
            <person name="Minx P."/>
            <person name="Pepin K.H."/>
            <person name="Johnson M."/>
            <person name="Thiruvilangam P."/>
            <person name="Bhonagiri V."/>
            <person name="Nash W.E."/>
            <person name="Mardis E.R."/>
            <person name="Wilson R.K."/>
        </authorList>
    </citation>
    <scope>NUCLEOTIDE SEQUENCE [LARGE SCALE GENOMIC DNA]</scope>
    <source>
        <strain evidence="1">DSM 1402</strain>
    </source>
</reference>